<comment type="caution">
    <text evidence="1">The sequence shown here is derived from an EMBL/GenBank/DDBJ whole genome shotgun (WGS) entry which is preliminary data.</text>
</comment>
<reference evidence="1 2" key="1">
    <citation type="journal article" date="2018" name="BMC Genomics">
        <title>High genomic variability in the plant pathogenic bacterium Pectobacterium parmentieri deciphered from de novo assembled complete genomes.</title>
        <authorList>
            <person name="Zoledowska S."/>
            <person name="Motyka-Pomagruk A."/>
            <person name="Sledz W."/>
            <person name="Mengoni A."/>
            <person name="Lojkowska E."/>
        </authorList>
    </citation>
    <scope>NUCLEOTIDE SEQUENCE [LARGE SCALE GENOMIC DNA]</scope>
    <source>
        <strain evidence="1 2">IFB5626</strain>
    </source>
</reference>
<dbReference type="AlphaFoldDB" id="A0A8B3FEZ8"/>
<dbReference type="OrthoDB" id="2963823at2"/>
<sequence>MFDIFRVNNDRSIVEQLFSLVLNKMPSEYEHYLKQIKEGVIRRLLSGGGGMPNYIAVTYNTKISSLYERKHEKGFSISGVTVFDKKSRRNVVLEFYFHSGLVAGVNADINIKKCSFDVDTLNIDSSRVKYEKSSKEVKNSLTELGILKFNESEVHEVLVGKDLMIYLRDLEDGDFLAINQHGFYIVSIGSREAFKVSSVYFDEIKKEYLHLSSERIYSYLPD</sequence>
<organism evidence="1 2">
    <name type="scientific">Pectobacterium parmentieri</name>
    <dbReference type="NCBI Taxonomy" id="1905730"/>
    <lineage>
        <taxon>Bacteria</taxon>
        <taxon>Pseudomonadati</taxon>
        <taxon>Pseudomonadota</taxon>
        <taxon>Gammaproteobacteria</taxon>
        <taxon>Enterobacterales</taxon>
        <taxon>Pectobacteriaceae</taxon>
        <taxon>Pectobacterium</taxon>
    </lineage>
</organism>
<dbReference type="RefSeq" id="WP_033072344.1">
    <property type="nucleotide sequence ID" value="NZ_CP015749.1"/>
</dbReference>
<gene>
    <name evidence="1" type="ORF">C5E00_18735</name>
</gene>
<evidence type="ECO:0000313" key="1">
    <source>
        <dbReference type="EMBL" id="RKO78675.1"/>
    </source>
</evidence>
<name>A0A8B3FEZ8_PECPM</name>
<dbReference type="Proteomes" id="UP000269665">
    <property type="component" value="Unassembled WGS sequence"/>
</dbReference>
<evidence type="ECO:0000313" key="2">
    <source>
        <dbReference type="Proteomes" id="UP000269665"/>
    </source>
</evidence>
<dbReference type="EMBL" id="PSZG01000001">
    <property type="protein sequence ID" value="RKO78675.1"/>
    <property type="molecule type" value="Genomic_DNA"/>
</dbReference>
<dbReference type="KEGG" id="ppar:A8F97_17650"/>
<protein>
    <submittedName>
        <fullName evidence="1">Uncharacterized protein</fullName>
    </submittedName>
</protein>
<accession>A0A8B3FEZ8</accession>
<dbReference type="GeneID" id="45851285"/>
<proteinExistence type="predicted"/>